<proteinExistence type="inferred from homology"/>
<comment type="similarity">
    <text evidence="1">Belongs to the sulfur carrier protein TusA family.</text>
</comment>
<dbReference type="AlphaFoldDB" id="A0A3B1DTF4"/>
<dbReference type="PANTHER" id="PTHR33279">
    <property type="entry name" value="SULFUR CARRIER PROTEIN YEDF-RELATED"/>
    <property type="match status" value="1"/>
</dbReference>
<evidence type="ECO:0000256" key="1">
    <source>
        <dbReference type="ARBA" id="ARBA00008984"/>
    </source>
</evidence>
<dbReference type="InterPro" id="IPR001455">
    <property type="entry name" value="TusA-like"/>
</dbReference>
<accession>A0A3B1DTF4</accession>
<dbReference type="CDD" id="cd00291">
    <property type="entry name" value="SirA_YedF_YeeD"/>
    <property type="match status" value="1"/>
</dbReference>
<sequence length="78" mass="8848">MSEKIKEIDLTGLKCPMPIVQLAKLMKQLDAGDEFTAFADDPAFCLDVEAWCNKTGHELLELQNDEKRLIAVIKKKEQ</sequence>
<dbReference type="PROSITE" id="PS01148">
    <property type="entry name" value="UPF0033"/>
    <property type="match status" value="1"/>
</dbReference>
<dbReference type="PANTHER" id="PTHR33279:SF6">
    <property type="entry name" value="SULFUR CARRIER PROTEIN YEDF-RELATED"/>
    <property type="match status" value="1"/>
</dbReference>
<dbReference type="EMBL" id="UOGL01000326">
    <property type="protein sequence ID" value="VAX39378.1"/>
    <property type="molecule type" value="Genomic_DNA"/>
</dbReference>
<dbReference type="Gene3D" id="3.30.110.40">
    <property type="entry name" value="TusA-like domain"/>
    <property type="match status" value="1"/>
</dbReference>
<dbReference type="Pfam" id="PF01206">
    <property type="entry name" value="TusA"/>
    <property type="match status" value="1"/>
</dbReference>
<dbReference type="SUPFAM" id="SSF64307">
    <property type="entry name" value="SirA-like"/>
    <property type="match status" value="1"/>
</dbReference>
<feature type="domain" description="UPF0033" evidence="2">
    <location>
        <begin position="8"/>
        <end position="32"/>
    </location>
</feature>
<name>A0A3B1DTF4_9ZZZZ</name>
<evidence type="ECO:0000313" key="3">
    <source>
        <dbReference type="EMBL" id="VAX39378.1"/>
    </source>
</evidence>
<gene>
    <name evidence="3" type="ORF">MNBD_PLANCTO02-81</name>
</gene>
<dbReference type="InterPro" id="IPR036868">
    <property type="entry name" value="TusA-like_sf"/>
</dbReference>
<reference evidence="3" key="1">
    <citation type="submission" date="2018-06" db="EMBL/GenBank/DDBJ databases">
        <authorList>
            <person name="Zhirakovskaya E."/>
        </authorList>
    </citation>
    <scope>NUCLEOTIDE SEQUENCE</scope>
</reference>
<evidence type="ECO:0000259" key="2">
    <source>
        <dbReference type="PROSITE" id="PS01148"/>
    </source>
</evidence>
<protein>
    <recommendedName>
        <fullName evidence="2">UPF0033 domain-containing protein</fullName>
    </recommendedName>
</protein>
<organism evidence="3">
    <name type="scientific">hydrothermal vent metagenome</name>
    <dbReference type="NCBI Taxonomy" id="652676"/>
    <lineage>
        <taxon>unclassified sequences</taxon>
        <taxon>metagenomes</taxon>
        <taxon>ecological metagenomes</taxon>
    </lineage>
</organism>